<evidence type="ECO:0000313" key="2">
    <source>
        <dbReference type="Proteomes" id="UP000010121"/>
    </source>
</evidence>
<proteinExistence type="predicted"/>
<gene>
    <name evidence="1" type="ORF">Rsw2DRAFT_3371</name>
</gene>
<dbReference type="EMBL" id="ACYY01000040">
    <property type="protein sequence ID" value="EEW23700.1"/>
    <property type="molecule type" value="Genomic_DNA"/>
</dbReference>
<keyword evidence="2" id="KW-1185">Reference proteome</keyword>
<dbReference type="AlphaFoldDB" id="C8S5P2"/>
<evidence type="ECO:0000313" key="1">
    <source>
        <dbReference type="EMBL" id="EEW23700.1"/>
    </source>
</evidence>
<comment type="caution">
    <text evidence="1">The sequence shown here is derived from an EMBL/GenBank/DDBJ whole genome shotgun (WGS) entry which is preliminary data.</text>
</comment>
<name>C8S5P2_9RHOB</name>
<sequence>METARAFKALVEAIQTEERVATMGEDELKERILSNSHRSTVGINH</sequence>
<organism evidence="1 2">
    <name type="scientific">Rhodobacter ferrooxidans</name>
    <dbReference type="NCBI Taxonomy" id="371731"/>
    <lineage>
        <taxon>Bacteria</taxon>
        <taxon>Pseudomonadati</taxon>
        <taxon>Pseudomonadota</taxon>
        <taxon>Alphaproteobacteria</taxon>
        <taxon>Rhodobacterales</taxon>
        <taxon>Rhodobacter group</taxon>
        <taxon>Rhodobacter</taxon>
    </lineage>
</organism>
<accession>C8S5P2</accession>
<dbReference type="Proteomes" id="UP000010121">
    <property type="component" value="Unassembled WGS sequence"/>
</dbReference>
<reference evidence="1 2" key="1">
    <citation type="submission" date="2009-08" db="EMBL/GenBank/DDBJ databases">
        <title>The draft genome of Rhodobacter sp. SW2.</title>
        <authorList>
            <consortium name="US DOE Joint Genome Institute (JGI-PGF)"/>
            <person name="Lucas S."/>
            <person name="Copeland A."/>
            <person name="Lapidus A."/>
            <person name="Glavina del Rio T."/>
            <person name="Tice H."/>
            <person name="Bruce D."/>
            <person name="Goodwin L."/>
            <person name="Pitluck S."/>
            <person name="Larimer F."/>
            <person name="Land M.L."/>
            <person name="Hauser L."/>
            <person name="Emerson D."/>
        </authorList>
    </citation>
    <scope>NUCLEOTIDE SEQUENCE [LARGE SCALE GENOMIC DNA]</scope>
    <source>
        <strain evidence="1 2">SW2</strain>
    </source>
</reference>
<protein>
    <submittedName>
        <fullName evidence="1">Uncharacterized protein</fullName>
    </submittedName>
</protein>